<dbReference type="InterPro" id="IPR000782">
    <property type="entry name" value="FAS1_domain"/>
</dbReference>
<dbReference type="Pfam" id="PF02469">
    <property type="entry name" value="Fasciclin"/>
    <property type="match status" value="1"/>
</dbReference>
<dbReference type="InterPro" id="IPR050904">
    <property type="entry name" value="Adhesion/Biosynth-related"/>
</dbReference>
<dbReference type="PANTHER" id="PTHR10900">
    <property type="entry name" value="PERIOSTIN-RELATED"/>
    <property type="match status" value="1"/>
</dbReference>
<dbReference type="Gene3D" id="2.30.180.10">
    <property type="entry name" value="FAS1 domain"/>
    <property type="match status" value="1"/>
</dbReference>
<dbReference type="Proteomes" id="UP000002489">
    <property type="component" value="Unassembled WGS sequence"/>
</dbReference>
<sequence>MRSLLALTLATATSAFVIPEGLDAFNNWKDDLKQTLEDIPTRLRKHLDEATEQLSTEFTAAIHNRLQDEEVFLPADNVEDDESADIFGRTGGDFTDHTTYELIAKSNYTKKFFKLVQKHEKFGKLLNSTDANYTLFVPTDEAFEHIPHHHKDKPSDEFVEAVLNYHLGIGEYPASRILFTHTIPTTLKEPWLGDKPQRLRTSVGFSGVRLNLYSKVIAVNFKTKNGIIHAVNRILVPPPFIGKEISLFPAQFSTLLLAFEKTDFVKYIPPHTLLPEAFSVRIRQKIQDSE</sequence>
<name>A0A0D2YHC7_FUSOF</name>
<proteinExistence type="predicted"/>
<protein>
    <submittedName>
        <fullName evidence="1">Uncharacterized protein</fullName>
    </submittedName>
</protein>
<dbReference type="PROSITE" id="PS50213">
    <property type="entry name" value="FAS1"/>
    <property type="match status" value="1"/>
</dbReference>
<dbReference type="STRING" id="426428.A0A0D2YHC7"/>
<dbReference type="AlphaFoldDB" id="A0A0D2YHC7"/>
<dbReference type="PANTHER" id="PTHR10900:SF125">
    <property type="entry name" value="FAS1 DOMAIN-CONTAINING PROTEIN YLR001C"/>
    <property type="match status" value="1"/>
</dbReference>
<reference evidence="1" key="2">
    <citation type="submission" date="2025-08" db="UniProtKB">
        <authorList>
            <consortium name="EnsemblFungi"/>
        </authorList>
    </citation>
    <scope>IDENTIFICATION</scope>
    <source>
        <strain evidence="1">4287 / CBS 123668 / FGSC 9935 / NRRL 34936</strain>
    </source>
</reference>
<dbReference type="VEuPathDB" id="FungiDB:FOXG_15719"/>
<accession>A0A0D2YHC7</accession>
<gene>
    <name evidence="1" type="primary">28956732</name>
</gene>
<dbReference type="InterPro" id="IPR036378">
    <property type="entry name" value="FAS1_dom_sf"/>
</dbReference>
<evidence type="ECO:0000313" key="1">
    <source>
        <dbReference type="EnsemblFungi" id="FOXG_15719P0"/>
    </source>
</evidence>
<dbReference type="SMART" id="SM00554">
    <property type="entry name" value="FAS1"/>
    <property type="match status" value="1"/>
</dbReference>
<dbReference type="EnsemblFungi" id="FOXG_15719T0">
    <property type="protein sequence ID" value="FOXG_15719P0"/>
    <property type="gene ID" value="FOXG_15719"/>
</dbReference>
<evidence type="ECO:0000313" key="2">
    <source>
        <dbReference type="Proteomes" id="UP000002489"/>
    </source>
</evidence>
<organism evidence="1 2">
    <name type="scientific">Fusarium oxysporum (strain Fo5176)</name>
    <name type="common">Fusarium vascular wilt</name>
    <dbReference type="NCBI Taxonomy" id="660025"/>
    <lineage>
        <taxon>Eukaryota</taxon>
        <taxon>Fungi</taxon>
        <taxon>Dikarya</taxon>
        <taxon>Ascomycota</taxon>
        <taxon>Pezizomycotina</taxon>
        <taxon>Sordariomycetes</taxon>
        <taxon>Hypocreomycetidae</taxon>
        <taxon>Hypocreales</taxon>
        <taxon>Nectriaceae</taxon>
        <taxon>Fusarium</taxon>
        <taxon>Fusarium oxysporum species complex</taxon>
    </lineage>
</organism>
<dbReference type="SUPFAM" id="SSF82153">
    <property type="entry name" value="FAS1 domain"/>
    <property type="match status" value="1"/>
</dbReference>
<reference evidence="2" key="1">
    <citation type="journal article" date="2012" name="Mol. Plant Microbe Interact.">
        <title>A highly conserved effector in Fusarium oxysporum is required for full virulence on Arabidopsis.</title>
        <authorList>
            <person name="Thatcher L.F."/>
            <person name="Gardiner D.M."/>
            <person name="Kazan K."/>
            <person name="Manners J."/>
        </authorList>
    </citation>
    <scope>NUCLEOTIDE SEQUENCE [LARGE SCALE GENOMIC DNA]</scope>
    <source>
        <strain evidence="2">Fo5176</strain>
    </source>
</reference>